<evidence type="ECO:0000256" key="1">
    <source>
        <dbReference type="ARBA" id="ARBA00022517"/>
    </source>
</evidence>
<comment type="subcellular location">
    <subcellularLocation>
        <location evidence="6">Nucleus</location>
        <location evidence="6">Nucleolus</location>
    </subcellularLocation>
    <subcellularLocation>
        <location evidence="6">Nucleus</location>
        <location evidence="6">Nucleoplasm</location>
    </subcellularLocation>
</comment>
<comment type="similarity">
    <text evidence="6">Belongs to the WD repeat BOP1/ERB1 family.</text>
</comment>
<dbReference type="SMART" id="SM00320">
    <property type="entry name" value="WD40"/>
    <property type="match status" value="5"/>
</dbReference>
<proteinExistence type="inferred from homology"/>
<feature type="compositionally biased region" description="Acidic residues" evidence="8">
    <location>
        <begin position="36"/>
        <end position="53"/>
    </location>
</feature>
<dbReference type="SMART" id="SM01035">
    <property type="entry name" value="BOP1NT"/>
    <property type="match status" value="1"/>
</dbReference>
<dbReference type="InterPro" id="IPR011047">
    <property type="entry name" value="Quinoprotein_ADH-like_sf"/>
</dbReference>
<feature type="compositionally biased region" description="Acidic residues" evidence="8">
    <location>
        <begin position="86"/>
        <end position="98"/>
    </location>
</feature>
<dbReference type="Pfam" id="PF00400">
    <property type="entry name" value="WD40"/>
    <property type="match status" value="4"/>
</dbReference>
<feature type="compositionally biased region" description="Acidic residues" evidence="8">
    <location>
        <begin position="108"/>
        <end position="119"/>
    </location>
</feature>
<dbReference type="InterPro" id="IPR001680">
    <property type="entry name" value="WD40_rpt"/>
</dbReference>
<comment type="function">
    <text evidence="6">Required for maturation of ribosomal RNAs and formation of the large ribosomal subunit.</text>
</comment>
<dbReference type="SUPFAM" id="SSF50998">
    <property type="entry name" value="Quinoprotein alcohol dehydrogenase-like"/>
    <property type="match status" value="1"/>
</dbReference>
<accession>A0A1D2A9E9</accession>
<dbReference type="HAMAP" id="MF_03027">
    <property type="entry name" value="BOP1"/>
    <property type="match status" value="1"/>
</dbReference>
<dbReference type="PROSITE" id="PS50294">
    <property type="entry name" value="WD_REPEATS_REGION"/>
    <property type="match status" value="1"/>
</dbReference>
<keyword evidence="1 6" id="KW-0690">Ribosome biogenesis</keyword>
<dbReference type="PANTHER" id="PTHR17605:SF0">
    <property type="entry name" value="RIBOSOME BIOGENESIS PROTEIN BOP1"/>
    <property type="match status" value="1"/>
</dbReference>
<feature type="compositionally biased region" description="Low complexity" evidence="8">
    <location>
        <begin position="23"/>
        <end position="35"/>
    </location>
</feature>
<dbReference type="EMBL" id="GDKF01005354">
    <property type="protein sequence ID" value="JAT73268.1"/>
    <property type="molecule type" value="Transcribed_RNA"/>
</dbReference>
<dbReference type="InterPro" id="IPR028598">
    <property type="entry name" value="BOP1/Erb1"/>
</dbReference>
<dbReference type="InterPro" id="IPR015943">
    <property type="entry name" value="WD40/YVTN_repeat-like_dom_sf"/>
</dbReference>
<evidence type="ECO:0000256" key="6">
    <source>
        <dbReference type="HAMAP-Rule" id="MF_03027"/>
    </source>
</evidence>
<dbReference type="InterPro" id="IPR012953">
    <property type="entry name" value="BOP1_N_dom"/>
</dbReference>
<keyword evidence="5 6" id="KW-0539">Nucleus</keyword>
<keyword evidence="4" id="KW-0677">Repeat</keyword>
<evidence type="ECO:0000259" key="9">
    <source>
        <dbReference type="SMART" id="SM01035"/>
    </source>
</evidence>
<feature type="repeat" description="WD" evidence="7">
    <location>
        <begin position="417"/>
        <end position="458"/>
    </location>
</feature>
<evidence type="ECO:0000256" key="7">
    <source>
        <dbReference type="PROSITE-ProRule" id="PRU00221"/>
    </source>
</evidence>
<keyword evidence="2 6" id="KW-0698">rRNA processing</keyword>
<evidence type="ECO:0000313" key="11">
    <source>
        <dbReference type="EMBL" id="JAT75839.1"/>
    </source>
</evidence>
<dbReference type="FunFam" id="2.130.10.10:FF:000576">
    <property type="entry name" value="Ribosome biogenesis protein ERB1"/>
    <property type="match status" value="1"/>
</dbReference>
<evidence type="ECO:0000256" key="3">
    <source>
        <dbReference type="ARBA" id="ARBA00022574"/>
    </source>
</evidence>
<organism evidence="11">
    <name type="scientific">Auxenochlorella protothecoides</name>
    <name type="common">Green microalga</name>
    <name type="synonym">Chlorella protothecoides</name>
    <dbReference type="NCBI Taxonomy" id="3075"/>
    <lineage>
        <taxon>Eukaryota</taxon>
        <taxon>Viridiplantae</taxon>
        <taxon>Chlorophyta</taxon>
        <taxon>core chlorophytes</taxon>
        <taxon>Trebouxiophyceae</taxon>
        <taxon>Chlorellales</taxon>
        <taxon>Chlorellaceae</taxon>
        <taxon>Auxenochlorella</taxon>
    </lineage>
</organism>
<reference evidence="11" key="1">
    <citation type="submission" date="2015-08" db="EMBL/GenBank/DDBJ databases">
        <authorList>
            <person name="Babu N.S."/>
            <person name="Beckwith C.J."/>
            <person name="Beseler K.G."/>
            <person name="Brison A."/>
            <person name="Carone J.V."/>
            <person name="Caskin T.P."/>
            <person name="Diamond M."/>
            <person name="Durham M.E."/>
            <person name="Foxe J.M."/>
            <person name="Go M."/>
            <person name="Henderson B.A."/>
            <person name="Jones I.B."/>
            <person name="McGettigan J.A."/>
            <person name="Micheletti S.J."/>
            <person name="Nasrallah M.E."/>
            <person name="Ortiz D."/>
            <person name="Piller C.R."/>
            <person name="Privatt S.R."/>
            <person name="Schneider S.L."/>
            <person name="Sharp S."/>
            <person name="Smith T.C."/>
            <person name="Stanton J.D."/>
            <person name="Ullery H.E."/>
            <person name="Wilson R.J."/>
            <person name="Serrano M.G."/>
            <person name="Buck G."/>
            <person name="Lee V."/>
            <person name="Wang Y."/>
            <person name="Carvalho R."/>
            <person name="Voegtly L."/>
            <person name="Shi R."/>
            <person name="Duckworth R."/>
            <person name="Johnson A."/>
            <person name="Loviza R."/>
            <person name="Walstead R."/>
            <person name="Shah Z."/>
            <person name="Kiflezghi M."/>
            <person name="Wade K."/>
            <person name="Ball S.L."/>
            <person name="Bradley K.W."/>
            <person name="Asai D.J."/>
            <person name="Bowman C.A."/>
            <person name="Russell D.A."/>
            <person name="Pope W.H."/>
            <person name="Jacobs-Sera D."/>
            <person name="Hendrix R.W."/>
            <person name="Hatfull G.F."/>
        </authorList>
    </citation>
    <scope>NUCLEOTIDE SEQUENCE</scope>
</reference>
<dbReference type="GO" id="GO:0030687">
    <property type="term" value="C:preribosome, large subunit precursor"/>
    <property type="evidence" value="ECO:0007669"/>
    <property type="project" value="UniProtKB-UniRule"/>
</dbReference>
<dbReference type="GO" id="GO:0000463">
    <property type="term" value="P:maturation of LSU-rRNA from tricistronic rRNA transcript (SSU-rRNA, 5.8S rRNA, LSU-rRNA)"/>
    <property type="evidence" value="ECO:0007669"/>
    <property type="project" value="UniProtKB-UniRule"/>
</dbReference>
<evidence type="ECO:0000256" key="4">
    <source>
        <dbReference type="ARBA" id="ARBA00022737"/>
    </source>
</evidence>
<sequence length="753" mass="82148">MSPKRASTGARKPAKNEERPPSEVDVSELVLSSGSDTEEEDVEAFSGDSDSEADVEHEIDHAVKDYVGALTRNVGNGAGQPPTVDASEEDEGREEADEAGFVTSESETGTDGEMGEEEPASPRPQDDPASDSSEDERPGRNTVGNVPLEWYDAEEHIGYDKDGMKLVKKGRKDKLDTLLARNDSTKFLRTVYDDYNDEEIVLSKAEMRMINRIRTGQFPHLEVNPFPEENDWFTRDTEVMPLTGAPEPKRRFVPSKWEEKKVVKLVRAIRRGWLKLGAPPAEEADKPYLMWQDDGQASSRTGTGLAYIPAPKPRLPGHAESYNPPKEYLPTEEELAAVAMQPEEERPAFVPTAFPSLRAVPAYAAFIKERFERCLDLYLCPRGRRKRAPVKDPSVLVPHLPKPRDLQPFPSAEGLRFLGHAAAVTGLAPDASGAWLASSSRDGSVRLWEARTGRCAARWDLGELQGAELGRGVAGLAWCPDPALRLLGVACGEGVLLLPVPQAGSAAQAAATAERLAAALAAGGAGERAWRRRGPEGAVLLPHAARVTALTWHARGDYLAAVSAASPSQAVLVHQLSKGATQAPFRKTRGRPVHVLFHPTKPLFFLATQQQIRIYNLAKQAMVKKLFTGAGVITSIALHSTGDHLIVGSEDNRLAWYDLDLSTRPYRALRFHSKALRGVAFHRSYPLFASASDDGLVQVFHGMVYADLMTNPLIVPVKILHGGVPQLAVAFHPTQPWVFAGGQDGVITLYVNV</sequence>
<dbReference type="GO" id="GO:0000466">
    <property type="term" value="P:maturation of 5.8S rRNA from tricistronic rRNA transcript (SSU-rRNA, 5.8S rRNA, LSU-rRNA)"/>
    <property type="evidence" value="ECO:0007669"/>
    <property type="project" value="UniProtKB-UniRule"/>
</dbReference>
<dbReference type="Pfam" id="PF08145">
    <property type="entry name" value="BOP1NT"/>
    <property type="match status" value="1"/>
</dbReference>
<dbReference type="GO" id="GO:0043021">
    <property type="term" value="F:ribonucleoprotein complex binding"/>
    <property type="evidence" value="ECO:0007669"/>
    <property type="project" value="UniProtKB-UniRule"/>
</dbReference>
<keyword evidence="3 7" id="KW-0853">WD repeat</keyword>
<feature type="domain" description="BOP1 N-terminal" evidence="9">
    <location>
        <begin position="151"/>
        <end position="410"/>
    </location>
</feature>
<dbReference type="PANTHER" id="PTHR17605">
    <property type="entry name" value="RIBOSOME BIOGENESIS PROTEIN BOP1 BLOCK OF PROLIFERATION 1 PROTEIN"/>
    <property type="match status" value="1"/>
</dbReference>
<dbReference type="EMBL" id="GDKF01002783">
    <property type="protein sequence ID" value="JAT75839.1"/>
    <property type="molecule type" value="Transcribed_RNA"/>
</dbReference>
<dbReference type="GO" id="GO:0005654">
    <property type="term" value="C:nucleoplasm"/>
    <property type="evidence" value="ECO:0007669"/>
    <property type="project" value="UniProtKB-SubCell"/>
</dbReference>
<evidence type="ECO:0000256" key="5">
    <source>
        <dbReference type="ARBA" id="ARBA00023242"/>
    </source>
</evidence>
<dbReference type="AlphaFoldDB" id="A0A1D2A9E9"/>
<protein>
    <recommendedName>
        <fullName evidence="6">Ribosome biogenesis protein BOP1 homolog</fullName>
    </recommendedName>
</protein>
<dbReference type="Gene3D" id="2.130.10.10">
    <property type="entry name" value="YVTN repeat-like/Quinoprotein amine dehydrogenase"/>
    <property type="match status" value="1"/>
</dbReference>
<evidence type="ECO:0000256" key="2">
    <source>
        <dbReference type="ARBA" id="ARBA00022552"/>
    </source>
</evidence>
<name>A0A1D2A9E9_AUXPR</name>
<evidence type="ECO:0000256" key="8">
    <source>
        <dbReference type="SAM" id="MobiDB-lite"/>
    </source>
</evidence>
<dbReference type="InterPro" id="IPR019775">
    <property type="entry name" value="WD40_repeat_CS"/>
</dbReference>
<dbReference type="PROSITE" id="PS00678">
    <property type="entry name" value="WD_REPEATS_1"/>
    <property type="match status" value="1"/>
</dbReference>
<feature type="region of interest" description="Disordered" evidence="8">
    <location>
        <begin position="1"/>
        <end position="147"/>
    </location>
</feature>
<feature type="compositionally biased region" description="Basic and acidic residues" evidence="8">
    <location>
        <begin position="54"/>
        <end position="64"/>
    </location>
</feature>
<dbReference type="GO" id="GO:0070545">
    <property type="term" value="C:PeBoW complex"/>
    <property type="evidence" value="ECO:0007669"/>
    <property type="project" value="TreeGrafter"/>
</dbReference>
<gene>
    <name evidence="10" type="ORF">g.45238</name>
    <name evidence="11" type="ORF">g.45245</name>
</gene>
<dbReference type="PROSITE" id="PS50082">
    <property type="entry name" value="WD_REPEATS_2"/>
    <property type="match status" value="1"/>
</dbReference>
<evidence type="ECO:0000313" key="10">
    <source>
        <dbReference type="EMBL" id="JAT73268.1"/>
    </source>
</evidence>